<keyword evidence="2" id="KW-1185">Reference proteome</keyword>
<evidence type="ECO:0000313" key="2">
    <source>
        <dbReference type="Proteomes" id="UP000199494"/>
    </source>
</evidence>
<dbReference type="InterPro" id="IPR036271">
    <property type="entry name" value="Tet_transcr_reg_TetR-rel_C_sf"/>
</dbReference>
<dbReference type="STRING" id="530584.SAMN05421630_101736"/>
<dbReference type="Pfam" id="PF17932">
    <property type="entry name" value="TetR_C_24"/>
    <property type="match status" value="1"/>
</dbReference>
<protein>
    <submittedName>
        <fullName evidence="1">DNA-binding transcriptional regulator, AcrR family</fullName>
    </submittedName>
</protein>
<dbReference type="EMBL" id="FMZE01000001">
    <property type="protein sequence ID" value="SDC18577.1"/>
    <property type="molecule type" value="Genomic_DNA"/>
</dbReference>
<dbReference type="Gene3D" id="1.10.10.60">
    <property type="entry name" value="Homeodomain-like"/>
    <property type="match status" value="1"/>
</dbReference>
<dbReference type="InterPro" id="IPR023772">
    <property type="entry name" value="DNA-bd_HTH_TetR-type_CS"/>
</dbReference>
<dbReference type="GO" id="GO:0000976">
    <property type="term" value="F:transcription cis-regulatory region binding"/>
    <property type="evidence" value="ECO:0007669"/>
    <property type="project" value="TreeGrafter"/>
</dbReference>
<gene>
    <name evidence="1" type="ORF">SAMN05421630_101736</name>
</gene>
<dbReference type="InterPro" id="IPR050109">
    <property type="entry name" value="HTH-type_TetR-like_transc_reg"/>
</dbReference>
<dbReference type="PANTHER" id="PTHR30055:SF175">
    <property type="entry name" value="HTH-TYPE TRANSCRIPTIONAL REPRESSOR KSTR2"/>
    <property type="match status" value="1"/>
</dbReference>
<proteinExistence type="predicted"/>
<dbReference type="Gene3D" id="1.10.357.10">
    <property type="entry name" value="Tetracycline Repressor, domain 2"/>
    <property type="match status" value="1"/>
</dbReference>
<dbReference type="PRINTS" id="PR00455">
    <property type="entry name" value="HTHTETR"/>
</dbReference>
<dbReference type="SUPFAM" id="SSF46689">
    <property type="entry name" value="Homeodomain-like"/>
    <property type="match status" value="1"/>
</dbReference>
<dbReference type="PROSITE" id="PS50977">
    <property type="entry name" value="HTH_TETR_2"/>
    <property type="match status" value="1"/>
</dbReference>
<reference evidence="1 2" key="1">
    <citation type="submission" date="2016-10" db="EMBL/GenBank/DDBJ databases">
        <authorList>
            <person name="de Groot N.N."/>
        </authorList>
    </citation>
    <scope>NUCLEOTIDE SEQUENCE [LARGE SCALE GENOMIC DNA]</scope>
    <source>
        <strain evidence="1 2">CGMCC 4.5506</strain>
    </source>
</reference>
<accession>A0A1G6JIT1</accession>
<dbReference type="GO" id="GO:0003700">
    <property type="term" value="F:DNA-binding transcription factor activity"/>
    <property type="evidence" value="ECO:0007669"/>
    <property type="project" value="TreeGrafter"/>
</dbReference>
<dbReference type="Pfam" id="PF00440">
    <property type="entry name" value="TetR_N"/>
    <property type="match status" value="1"/>
</dbReference>
<dbReference type="AlphaFoldDB" id="A0A1G6JIT1"/>
<organism evidence="1 2">
    <name type="scientific">Prauserella marina</name>
    <dbReference type="NCBI Taxonomy" id="530584"/>
    <lineage>
        <taxon>Bacteria</taxon>
        <taxon>Bacillati</taxon>
        <taxon>Actinomycetota</taxon>
        <taxon>Actinomycetes</taxon>
        <taxon>Pseudonocardiales</taxon>
        <taxon>Pseudonocardiaceae</taxon>
        <taxon>Prauserella</taxon>
    </lineage>
</organism>
<dbReference type="InterPro" id="IPR009057">
    <property type="entry name" value="Homeodomain-like_sf"/>
</dbReference>
<evidence type="ECO:0000313" key="1">
    <source>
        <dbReference type="EMBL" id="SDC18577.1"/>
    </source>
</evidence>
<dbReference type="InterPro" id="IPR041490">
    <property type="entry name" value="KstR2_TetR_C"/>
</dbReference>
<keyword evidence="1" id="KW-0238">DNA-binding</keyword>
<dbReference type="Proteomes" id="UP000199494">
    <property type="component" value="Unassembled WGS sequence"/>
</dbReference>
<dbReference type="PANTHER" id="PTHR30055">
    <property type="entry name" value="HTH-TYPE TRANSCRIPTIONAL REGULATOR RUTR"/>
    <property type="match status" value="1"/>
</dbReference>
<dbReference type="SUPFAM" id="SSF48498">
    <property type="entry name" value="Tetracyclin repressor-like, C-terminal domain"/>
    <property type="match status" value="1"/>
</dbReference>
<dbReference type="OrthoDB" id="3190535at2"/>
<name>A0A1G6JIT1_9PSEU</name>
<dbReference type="RefSeq" id="WP_091797067.1">
    <property type="nucleotide sequence ID" value="NZ_CP016353.1"/>
</dbReference>
<dbReference type="InterPro" id="IPR001647">
    <property type="entry name" value="HTH_TetR"/>
</dbReference>
<sequence length="196" mass="22193">MPPQRATSVQEVVDAAARVFERKGFVEATITDIAAEAGVSKPTVYQYVSSKRWLLETIVEQVIYPLRHSIEEIVDSDLDSREKLLRYLQVQVNSAVRYQTYYAVLISDQHQLSPQALRNYQSWARDVNRAAAGLVEQCVKDGVIRSDVDVMTMVNLVNGMTLSIARWYRPDGRISVYALFDQLILLLSGFIKPEPA</sequence>
<dbReference type="PROSITE" id="PS01081">
    <property type="entry name" value="HTH_TETR_1"/>
    <property type="match status" value="1"/>
</dbReference>